<dbReference type="PATRIC" id="fig|1391654.3.peg.10215"/>
<keyword evidence="2 5" id="KW-0808">Transferase</keyword>
<dbReference type="InterPro" id="IPR005802">
    <property type="entry name" value="ADC_synth_comp_1"/>
</dbReference>
<dbReference type="Pfam" id="PF04715">
    <property type="entry name" value="Anth_synt_I_N"/>
    <property type="match status" value="1"/>
</dbReference>
<evidence type="ECO:0000256" key="2">
    <source>
        <dbReference type="ARBA" id="ARBA00022679"/>
    </source>
</evidence>
<evidence type="ECO:0000313" key="5">
    <source>
        <dbReference type="EMBL" id="AKV03415.1"/>
    </source>
</evidence>
<dbReference type="STRING" id="1391654.AKJ09_10078"/>
<dbReference type="SUPFAM" id="SSF56322">
    <property type="entry name" value="ADC synthase"/>
    <property type="match status" value="1"/>
</dbReference>
<name>A0A0K1QDA5_9BACT</name>
<dbReference type="KEGG" id="llu:AKJ09_10078"/>
<keyword evidence="6" id="KW-1185">Reference proteome</keyword>
<dbReference type="PANTHER" id="PTHR11236">
    <property type="entry name" value="AMINOBENZOATE/ANTHRANILATE SYNTHASE"/>
    <property type="match status" value="1"/>
</dbReference>
<gene>
    <name evidence="5" type="ORF">AKJ09_10078</name>
</gene>
<evidence type="ECO:0000256" key="1">
    <source>
        <dbReference type="ARBA" id="ARBA00013139"/>
    </source>
</evidence>
<dbReference type="NCBIfam" id="TIGR00553">
    <property type="entry name" value="pabB"/>
    <property type="match status" value="1"/>
</dbReference>
<evidence type="ECO:0000313" key="6">
    <source>
        <dbReference type="Proteomes" id="UP000064967"/>
    </source>
</evidence>
<dbReference type="PRINTS" id="PR00095">
    <property type="entry name" value="ANTSNTHASEI"/>
</dbReference>
<evidence type="ECO:0000259" key="4">
    <source>
        <dbReference type="Pfam" id="PF04715"/>
    </source>
</evidence>
<accession>A0A0K1QDA5</accession>
<dbReference type="InterPro" id="IPR015890">
    <property type="entry name" value="Chorismate_C"/>
</dbReference>
<dbReference type="InterPro" id="IPR006805">
    <property type="entry name" value="Anth_synth_I_N"/>
</dbReference>
<dbReference type="EC" id="2.6.1.85" evidence="1"/>
<dbReference type="PANTHER" id="PTHR11236:SF50">
    <property type="entry name" value="AMINODEOXYCHORISMATE SYNTHASE COMPONENT 1"/>
    <property type="match status" value="1"/>
</dbReference>
<dbReference type="GO" id="GO:0046820">
    <property type="term" value="F:4-amino-4-deoxychorismate synthase activity"/>
    <property type="evidence" value="ECO:0007669"/>
    <property type="project" value="UniProtKB-EC"/>
</dbReference>
<dbReference type="GO" id="GO:0009396">
    <property type="term" value="P:folic acid-containing compound biosynthetic process"/>
    <property type="evidence" value="ECO:0007669"/>
    <property type="project" value="InterPro"/>
</dbReference>
<reference evidence="5 6" key="1">
    <citation type="submission" date="2015-08" db="EMBL/GenBank/DDBJ databases">
        <authorList>
            <person name="Babu N.S."/>
            <person name="Beckwith C.J."/>
            <person name="Beseler K.G."/>
            <person name="Brison A."/>
            <person name="Carone J.V."/>
            <person name="Caskin T.P."/>
            <person name="Diamond M."/>
            <person name="Durham M.E."/>
            <person name="Foxe J.M."/>
            <person name="Go M."/>
            <person name="Henderson B.A."/>
            <person name="Jones I.B."/>
            <person name="McGettigan J.A."/>
            <person name="Micheletti S.J."/>
            <person name="Nasrallah M.E."/>
            <person name="Ortiz D."/>
            <person name="Piller C.R."/>
            <person name="Privatt S.R."/>
            <person name="Schneider S.L."/>
            <person name="Sharp S."/>
            <person name="Smith T.C."/>
            <person name="Stanton J.D."/>
            <person name="Ullery H.E."/>
            <person name="Wilson R.J."/>
            <person name="Serrano M.G."/>
            <person name="Buck G."/>
            <person name="Lee V."/>
            <person name="Wang Y."/>
            <person name="Carvalho R."/>
            <person name="Voegtly L."/>
            <person name="Shi R."/>
            <person name="Duckworth R."/>
            <person name="Johnson A."/>
            <person name="Loviza R."/>
            <person name="Walstead R."/>
            <person name="Shah Z."/>
            <person name="Kiflezghi M."/>
            <person name="Wade K."/>
            <person name="Ball S.L."/>
            <person name="Bradley K.W."/>
            <person name="Asai D.J."/>
            <person name="Bowman C.A."/>
            <person name="Russell D.A."/>
            <person name="Pope W.H."/>
            <person name="Jacobs-Sera D."/>
            <person name="Hendrix R.W."/>
            <person name="Hatfull G.F."/>
        </authorList>
    </citation>
    <scope>NUCLEOTIDE SEQUENCE [LARGE SCALE GENOMIC DNA]</scope>
    <source>
        <strain evidence="5 6">DSM 27648</strain>
    </source>
</reference>
<feature type="domain" description="Anthranilate synthase component I N-terminal" evidence="4">
    <location>
        <begin position="28"/>
        <end position="165"/>
    </location>
</feature>
<dbReference type="RefSeq" id="WP_169928443.1">
    <property type="nucleotide sequence ID" value="NZ_CP012333.1"/>
</dbReference>
<dbReference type="EMBL" id="CP012333">
    <property type="protein sequence ID" value="AKV03415.1"/>
    <property type="molecule type" value="Genomic_DNA"/>
</dbReference>
<dbReference type="Proteomes" id="UP000064967">
    <property type="component" value="Chromosome"/>
</dbReference>
<proteinExistence type="predicted"/>
<evidence type="ECO:0000259" key="3">
    <source>
        <dbReference type="Pfam" id="PF00425"/>
    </source>
</evidence>
<sequence>MSTTIHLLEEIELAHRFDAYRDAFPAGRGTFLLDGAGAGEHLAGFALLGSDPIASFRASRTTDRRRDGGLKARVTLAEGGRSFTLAVDDALEALRMALAKHAIDPSEYVARPLPLLAGAVGYVSYEVGQMIERLPCLARPSLGMPDIAFGFHDWILGLCHRTGRTWLSVVGRGASSSEARQNAERRRDDVLASIANFEARGLARPQASEAKGSVAPSQLRPLLSRDAYLARIHEAKEHIAAGDTFEICLTQPFEATADRERDAPRVWRILREKNPAPFAAFLDFPEGAVVSSSPERFVRLDAGRVAESRPIKGTRPRGSSPADDARLIAELASSTKDRAENAMIVDLVRNDLGKICRYGSVTVPELYAVESYATVHQMVSTIRGELDARRDAVDVLRACFPPGSMTGAPKIEAMSILERLEIAERGVYSGGLGFFDFSGTLDLSVVIRTAVFREGRAQVHVGGAIVDDSEPNAEYEETLQKVRALASAFRELERLETSALVPAAEVHA</sequence>
<dbReference type="AlphaFoldDB" id="A0A0K1QDA5"/>
<feature type="domain" description="Chorismate-utilising enzyme C-terminal" evidence="3">
    <location>
        <begin position="225"/>
        <end position="481"/>
    </location>
</feature>
<dbReference type="InterPro" id="IPR005801">
    <property type="entry name" value="ADC_synthase"/>
</dbReference>
<dbReference type="Gene3D" id="3.60.120.10">
    <property type="entry name" value="Anthranilate synthase"/>
    <property type="match status" value="1"/>
</dbReference>
<dbReference type="InterPro" id="IPR019999">
    <property type="entry name" value="Anth_synth_I-like"/>
</dbReference>
<organism evidence="5 6">
    <name type="scientific">Labilithrix luteola</name>
    <dbReference type="NCBI Taxonomy" id="1391654"/>
    <lineage>
        <taxon>Bacteria</taxon>
        <taxon>Pseudomonadati</taxon>
        <taxon>Myxococcota</taxon>
        <taxon>Polyangia</taxon>
        <taxon>Polyangiales</taxon>
        <taxon>Labilitrichaceae</taxon>
        <taxon>Labilithrix</taxon>
    </lineage>
</organism>
<dbReference type="GO" id="GO:0000162">
    <property type="term" value="P:L-tryptophan biosynthetic process"/>
    <property type="evidence" value="ECO:0007669"/>
    <property type="project" value="TreeGrafter"/>
</dbReference>
<protein>
    <recommendedName>
        <fullName evidence="1">aminodeoxychorismate synthase</fullName>
        <ecNumber evidence="1">2.6.1.85</ecNumber>
    </recommendedName>
</protein>
<dbReference type="Pfam" id="PF00425">
    <property type="entry name" value="Chorismate_bind"/>
    <property type="match status" value="1"/>
</dbReference>